<evidence type="ECO:0000313" key="3">
    <source>
        <dbReference type="EMBL" id="MDD0817158.1"/>
    </source>
</evidence>
<organism evidence="3 4">
    <name type="scientific">Curvibacter microcysteis</name>
    <dbReference type="NCBI Taxonomy" id="3026419"/>
    <lineage>
        <taxon>Bacteria</taxon>
        <taxon>Pseudomonadati</taxon>
        <taxon>Pseudomonadota</taxon>
        <taxon>Betaproteobacteria</taxon>
        <taxon>Burkholderiales</taxon>
        <taxon>Comamonadaceae</taxon>
        <taxon>Curvibacter</taxon>
    </lineage>
</organism>
<name>A0ABT5MKP3_9BURK</name>
<feature type="region of interest" description="Disordered" evidence="1">
    <location>
        <begin position="25"/>
        <end position="53"/>
    </location>
</feature>
<accession>A0ABT5MKP3</accession>
<feature type="signal peptide" evidence="2">
    <location>
        <begin position="1"/>
        <end position="19"/>
    </location>
</feature>
<protein>
    <submittedName>
        <fullName evidence="3">Uncharacterized protein</fullName>
    </submittedName>
</protein>
<feature type="compositionally biased region" description="Basic and acidic residues" evidence="1">
    <location>
        <begin position="25"/>
        <end position="36"/>
    </location>
</feature>
<reference evidence="3 4" key="1">
    <citation type="submission" date="2023-02" db="EMBL/GenBank/DDBJ databases">
        <title>Bacterial whole genome sequence for Curvibacter sp. HBC28.</title>
        <authorList>
            <person name="Le V."/>
            <person name="Ko S.-R."/>
            <person name="Ahn C.-Y."/>
            <person name="Oh H.-M."/>
        </authorList>
    </citation>
    <scope>NUCLEOTIDE SEQUENCE [LARGE SCALE GENOMIC DNA]</scope>
    <source>
        <strain evidence="3 4">HBC28</strain>
    </source>
</reference>
<evidence type="ECO:0000256" key="1">
    <source>
        <dbReference type="SAM" id="MobiDB-lite"/>
    </source>
</evidence>
<evidence type="ECO:0000256" key="2">
    <source>
        <dbReference type="SAM" id="SignalP"/>
    </source>
</evidence>
<keyword evidence="4" id="KW-1185">Reference proteome</keyword>
<dbReference type="Proteomes" id="UP001528672">
    <property type="component" value="Unassembled WGS sequence"/>
</dbReference>
<proteinExistence type="predicted"/>
<evidence type="ECO:0000313" key="4">
    <source>
        <dbReference type="Proteomes" id="UP001528672"/>
    </source>
</evidence>
<dbReference type="EMBL" id="JAQSIO010000015">
    <property type="protein sequence ID" value="MDD0817158.1"/>
    <property type="molecule type" value="Genomic_DNA"/>
</dbReference>
<keyword evidence="2" id="KW-0732">Signal</keyword>
<comment type="caution">
    <text evidence="3">The sequence shown here is derived from an EMBL/GenBank/DDBJ whole genome shotgun (WGS) entry which is preliminary data.</text>
</comment>
<dbReference type="RefSeq" id="WP_273929610.1">
    <property type="nucleotide sequence ID" value="NZ_JAQSIN010000002.1"/>
</dbReference>
<feature type="chain" id="PRO_5046901929" evidence="2">
    <location>
        <begin position="20"/>
        <end position="190"/>
    </location>
</feature>
<gene>
    <name evidence="3" type="ORF">PSQ39_21165</name>
</gene>
<sequence length="190" mass="19830">MKSLLIAALMLGAASLVSAQSPSADAHHKAAADSKAKPAKPKQSASRTEIKSTAKNMAAGVEAAEAALTLDELALAERVHTGRITCELGAYVTVKADDKAPGYFDITGKGFKYRMAPVASRTGALRLEDEKAGAVWIQLANKSMLMNQKLGQRQADECMSPEQAIVAEALRKNPVPGLLDAPGTASASAK</sequence>